<feature type="domain" description="AAA+ ATPase" evidence="18">
    <location>
        <begin position="222"/>
        <end position="361"/>
    </location>
</feature>
<dbReference type="PANTHER" id="PTHR23076">
    <property type="entry name" value="METALLOPROTEASE M41 FTSH"/>
    <property type="match status" value="1"/>
</dbReference>
<dbReference type="SUPFAM" id="SSF140990">
    <property type="entry name" value="FtsH protease domain-like"/>
    <property type="match status" value="1"/>
</dbReference>
<organism evidence="19 20">
    <name type="scientific">Marinobacter gudaonensis</name>
    <dbReference type="NCBI Taxonomy" id="375760"/>
    <lineage>
        <taxon>Bacteria</taxon>
        <taxon>Pseudomonadati</taxon>
        <taxon>Pseudomonadota</taxon>
        <taxon>Gammaproteobacteria</taxon>
        <taxon>Pseudomonadales</taxon>
        <taxon>Marinobacteraceae</taxon>
        <taxon>Marinobacter</taxon>
    </lineage>
</organism>
<dbReference type="EC" id="3.4.24.-" evidence="15"/>
<dbReference type="NCBIfam" id="TIGR01241">
    <property type="entry name" value="FtsH_fam"/>
    <property type="match status" value="1"/>
</dbReference>
<evidence type="ECO:0000256" key="13">
    <source>
        <dbReference type="ARBA" id="ARBA00023136"/>
    </source>
</evidence>
<comment type="cofactor">
    <cofactor evidence="15">
        <name>Zn(2+)</name>
        <dbReference type="ChEBI" id="CHEBI:29105"/>
    </cofactor>
    <text evidence="15">Binds 1 zinc ion per subunit.</text>
</comment>
<dbReference type="PROSITE" id="PS00674">
    <property type="entry name" value="AAA"/>
    <property type="match status" value="1"/>
</dbReference>
<feature type="binding site" evidence="15">
    <location>
        <begin position="230"/>
        <end position="237"/>
    </location>
    <ligand>
        <name>ATP</name>
        <dbReference type="ChEBI" id="CHEBI:30616"/>
    </ligand>
</feature>
<dbReference type="AlphaFoldDB" id="A0A1I6G5H7"/>
<evidence type="ECO:0000256" key="11">
    <source>
        <dbReference type="ARBA" id="ARBA00022989"/>
    </source>
</evidence>
<dbReference type="Gene3D" id="3.30.720.210">
    <property type="match status" value="1"/>
</dbReference>
<dbReference type="SUPFAM" id="SSF52540">
    <property type="entry name" value="P-loop containing nucleoside triphosphate hydrolases"/>
    <property type="match status" value="1"/>
</dbReference>
<keyword evidence="11 15" id="KW-1133">Transmembrane helix</keyword>
<dbReference type="STRING" id="375760.SAMN04488073_0022"/>
<protein>
    <recommendedName>
        <fullName evidence="15">ATP-dependent zinc metalloprotease FtsH</fullName>
        <ecNumber evidence="15">3.4.24.-</ecNumber>
    </recommendedName>
</protein>
<feature type="binding site" evidence="15">
    <location>
        <position position="451"/>
    </location>
    <ligand>
        <name>Zn(2+)</name>
        <dbReference type="ChEBI" id="CHEBI:29105"/>
        <note>catalytic</note>
    </ligand>
</feature>
<dbReference type="GO" id="GO:0004222">
    <property type="term" value="F:metalloendopeptidase activity"/>
    <property type="evidence" value="ECO:0007669"/>
    <property type="project" value="InterPro"/>
</dbReference>
<keyword evidence="9 15" id="KW-0862">Zinc</keyword>
<keyword evidence="12 15" id="KW-0482">Metalloprotease</keyword>
<dbReference type="GO" id="GO:0005524">
    <property type="term" value="F:ATP binding"/>
    <property type="evidence" value="ECO:0007669"/>
    <property type="project" value="UniProtKB-UniRule"/>
</dbReference>
<dbReference type="Pfam" id="PF17862">
    <property type="entry name" value="AAA_lid_3"/>
    <property type="match status" value="1"/>
</dbReference>
<accession>A0A1I6G5H7</accession>
<evidence type="ECO:0000256" key="16">
    <source>
        <dbReference type="RuleBase" id="RU003651"/>
    </source>
</evidence>
<evidence type="ECO:0000313" key="20">
    <source>
        <dbReference type="Proteomes" id="UP000199290"/>
    </source>
</evidence>
<feature type="binding site" evidence="15">
    <location>
        <position position="527"/>
    </location>
    <ligand>
        <name>Zn(2+)</name>
        <dbReference type="ChEBI" id="CHEBI:29105"/>
        <note>catalytic</note>
    </ligand>
</feature>
<dbReference type="InterPro" id="IPR027417">
    <property type="entry name" value="P-loop_NTPase"/>
</dbReference>
<dbReference type="GO" id="GO:0006508">
    <property type="term" value="P:proteolysis"/>
    <property type="evidence" value="ECO:0007669"/>
    <property type="project" value="UniProtKB-KW"/>
</dbReference>
<evidence type="ECO:0000256" key="10">
    <source>
        <dbReference type="ARBA" id="ARBA00022840"/>
    </source>
</evidence>
<dbReference type="Pfam" id="PF01434">
    <property type="entry name" value="Peptidase_M41"/>
    <property type="match status" value="1"/>
</dbReference>
<evidence type="ECO:0000256" key="17">
    <source>
        <dbReference type="SAM" id="Coils"/>
    </source>
</evidence>
<keyword evidence="7 15" id="KW-0547">Nucleotide-binding</keyword>
<evidence type="ECO:0000256" key="7">
    <source>
        <dbReference type="ARBA" id="ARBA00022741"/>
    </source>
</evidence>
<feature type="transmembrane region" description="Helical" evidence="15">
    <location>
        <begin position="25"/>
        <end position="42"/>
    </location>
</feature>
<dbReference type="PANTHER" id="PTHR23076:SF97">
    <property type="entry name" value="ATP-DEPENDENT ZINC METALLOPROTEASE YME1L1"/>
    <property type="match status" value="1"/>
</dbReference>
<evidence type="ECO:0000256" key="3">
    <source>
        <dbReference type="ARBA" id="ARBA00022475"/>
    </source>
</evidence>
<comment type="function">
    <text evidence="15">Acts as a processive, ATP-dependent zinc metallopeptidase for both cytoplasmic and membrane proteins. Plays a role in the quality control of integral membrane proteins.</text>
</comment>
<dbReference type="EMBL" id="FOYV01000001">
    <property type="protein sequence ID" value="SFR37473.1"/>
    <property type="molecule type" value="Genomic_DNA"/>
</dbReference>
<evidence type="ECO:0000256" key="2">
    <source>
        <dbReference type="ARBA" id="ARBA00010044"/>
    </source>
</evidence>
<dbReference type="GO" id="GO:0004176">
    <property type="term" value="F:ATP-dependent peptidase activity"/>
    <property type="evidence" value="ECO:0007669"/>
    <property type="project" value="InterPro"/>
</dbReference>
<dbReference type="GO" id="GO:0005886">
    <property type="term" value="C:plasma membrane"/>
    <property type="evidence" value="ECO:0007669"/>
    <property type="project" value="UniProtKB-SubCell"/>
</dbReference>
<comment type="similarity">
    <text evidence="16">Belongs to the AAA ATPase family.</text>
</comment>
<dbReference type="InterPro" id="IPR037219">
    <property type="entry name" value="Peptidase_M41-like"/>
</dbReference>
<dbReference type="CDD" id="cd19501">
    <property type="entry name" value="RecA-like_FtsH"/>
    <property type="match status" value="1"/>
</dbReference>
<reference evidence="20" key="1">
    <citation type="submission" date="2016-10" db="EMBL/GenBank/DDBJ databases">
        <authorList>
            <person name="Varghese N."/>
            <person name="Submissions S."/>
        </authorList>
    </citation>
    <scope>NUCLEOTIDE SEQUENCE [LARGE SCALE GENOMIC DNA]</scope>
    <source>
        <strain evidence="20">CGMCC 1.6294</strain>
    </source>
</reference>
<evidence type="ECO:0000256" key="14">
    <source>
        <dbReference type="ARBA" id="ARBA00061570"/>
    </source>
</evidence>
<dbReference type="InterPro" id="IPR003959">
    <property type="entry name" value="ATPase_AAA_core"/>
</dbReference>
<keyword evidence="19" id="KW-0131">Cell cycle</keyword>
<evidence type="ECO:0000313" key="19">
    <source>
        <dbReference type="EMBL" id="SFR37473.1"/>
    </source>
</evidence>
<dbReference type="HAMAP" id="MF_01458">
    <property type="entry name" value="FtsH"/>
    <property type="match status" value="1"/>
</dbReference>
<evidence type="ECO:0000256" key="9">
    <source>
        <dbReference type="ARBA" id="ARBA00022833"/>
    </source>
</evidence>
<dbReference type="RefSeq" id="WP_091984542.1">
    <property type="nucleotide sequence ID" value="NZ_FOYV01000001.1"/>
</dbReference>
<comment type="similarity">
    <text evidence="2 15">In the C-terminal section; belongs to the peptidase M41 family.</text>
</comment>
<dbReference type="FunFam" id="3.40.50.300:FF:000001">
    <property type="entry name" value="ATP-dependent zinc metalloprotease FtsH"/>
    <property type="match status" value="1"/>
</dbReference>
<dbReference type="Pfam" id="PF06480">
    <property type="entry name" value="FtsH_ext"/>
    <property type="match status" value="1"/>
</dbReference>
<dbReference type="Gene3D" id="3.40.50.300">
    <property type="entry name" value="P-loop containing nucleotide triphosphate hydrolases"/>
    <property type="match status" value="1"/>
</dbReference>
<evidence type="ECO:0000256" key="12">
    <source>
        <dbReference type="ARBA" id="ARBA00023049"/>
    </source>
</evidence>
<keyword evidence="3 15" id="KW-1003">Cell membrane</keyword>
<evidence type="ECO:0000256" key="8">
    <source>
        <dbReference type="ARBA" id="ARBA00022801"/>
    </source>
</evidence>
<evidence type="ECO:0000256" key="1">
    <source>
        <dbReference type="ARBA" id="ARBA00004370"/>
    </source>
</evidence>
<dbReference type="GO" id="GO:0008270">
    <property type="term" value="F:zinc ion binding"/>
    <property type="evidence" value="ECO:0007669"/>
    <property type="project" value="UniProtKB-UniRule"/>
</dbReference>
<evidence type="ECO:0000256" key="5">
    <source>
        <dbReference type="ARBA" id="ARBA00022692"/>
    </source>
</evidence>
<feature type="binding site" evidence="15">
    <location>
        <position position="455"/>
    </location>
    <ligand>
        <name>Zn(2+)</name>
        <dbReference type="ChEBI" id="CHEBI:29105"/>
        <note>catalytic</note>
    </ligand>
</feature>
<dbReference type="InterPro" id="IPR011546">
    <property type="entry name" value="Pept_M41_FtsH_extracell"/>
</dbReference>
<dbReference type="InterPro" id="IPR005936">
    <property type="entry name" value="FtsH"/>
</dbReference>
<keyword evidence="19" id="KW-0132">Cell division</keyword>
<dbReference type="GO" id="GO:0030163">
    <property type="term" value="P:protein catabolic process"/>
    <property type="evidence" value="ECO:0007669"/>
    <property type="project" value="UniProtKB-UniRule"/>
</dbReference>
<keyword evidence="17" id="KW-0175">Coiled coil</keyword>
<evidence type="ECO:0000256" key="6">
    <source>
        <dbReference type="ARBA" id="ARBA00022723"/>
    </source>
</evidence>
<dbReference type="FunFam" id="1.10.8.60:FF:000001">
    <property type="entry name" value="ATP-dependent zinc metalloprotease FtsH"/>
    <property type="match status" value="1"/>
</dbReference>
<evidence type="ECO:0000256" key="15">
    <source>
        <dbReference type="HAMAP-Rule" id="MF_01458"/>
    </source>
</evidence>
<feature type="transmembrane region" description="Helical" evidence="15">
    <location>
        <begin position="142"/>
        <end position="159"/>
    </location>
</feature>
<feature type="active site" evidence="15">
    <location>
        <position position="452"/>
    </location>
</feature>
<dbReference type="InterPro" id="IPR000642">
    <property type="entry name" value="Peptidase_M41"/>
</dbReference>
<comment type="similarity">
    <text evidence="14 15">In the central section; belongs to the AAA ATPase family.</text>
</comment>
<dbReference type="SMART" id="SM00382">
    <property type="entry name" value="AAA"/>
    <property type="match status" value="1"/>
</dbReference>
<dbReference type="GO" id="GO:0016887">
    <property type="term" value="F:ATP hydrolysis activity"/>
    <property type="evidence" value="ECO:0007669"/>
    <property type="project" value="UniProtKB-UniRule"/>
</dbReference>
<evidence type="ECO:0000256" key="4">
    <source>
        <dbReference type="ARBA" id="ARBA00022670"/>
    </source>
</evidence>
<keyword evidence="10 15" id="KW-0067">ATP-binding</keyword>
<dbReference type="Pfam" id="PF00004">
    <property type="entry name" value="AAA"/>
    <property type="match status" value="1"/>
</dbReference>
<keyword evidence="5 15" id="KW-0812">Transmembrane</keyword>
<keyword evidence="20" id="KW-1185">Reference proteome</keyword>
<comment type="subunit">
    <text evidence="15">Homohexamer.</text>
</comment>
<keyword evidence="13 15" id="KW-0472">Membrane</keyword>
<dbReference type="OrthoDB" id="9809379at2"/>
<name>A0A1I6G5H7_9GAMM</name>
<dbReference type="FunFam" id="1.20.58.760:FF:000001">
    <property type="entry name" value="ATP-dependent zinc metalloprotease FtsH"/>
    <property type="match status" value="1"/>
</dbReference>
<gene>
    <name evidence="15" type="primary">ftsH</name>
    <name evidence="19" type="ORF">SAMN04488073_0022</name>
</gene>
<keyword evidence="6 15" id="KW-0479">Metal-binding</keyword>
<dbReference type="Proteomes" id="UP000199290">
    <property type="component" value="Unassembled WGS sequence"/>
</dbReference>
<dbReference type="Gene3D" id="1.20.58.760">
    <property type="entry name" value="Peptidase M41"/>
    <property type="match status" value="1"/>
</dbReference>
<sequence>MTTPEGPGNSRRSPDDNRQPVVPNQYSFLWLSAAIFLMVLWLQDGNQPRLHELAYSEFKTAVTNGQVAEVTLRQETITGLFTDSGAATFSADRPPTASSPGFRTIRPPMEDPALLGLLEDHQITIRAAPSGLPWWQEMIRSFLPWLLFLALTFWFWGAAQKRMTQGGGPFNFGRSKARRARRETSTTTLNDVAGIESAKREIGEIIDFLKAPEKYRALGAVMPKGVLLVGPPGTGKTLLARAIAGEAEVPFYSISASEFIEMFVGVGAARVRDMFEEARKDAPALIFIDELDAVGRSRGAGLGGGHDEREQTLNQILTEMDGFEAHENVLVLAATNRPDVLDSALLRPGRFDRKITLDRPHKNARSAILQVHVRKVPLATDVDLEQIAARTIGFSGADLKNLVNEAALTAARESLKEVNNHCFELARDRIILGEERDMQLSPKERESVAYHECGHAIMAYYMPNADPLTRVTIIPHGMAMGVTEQTPREDHYTYTESYLRDRIKVMLGGRCAEKLIYGEVSTGAQNDLKEATALVRKMIGQWGMSEKIGPLGLNIGEEHVFLGREMGLPREFSEKMAELVDTEIQSQLLAQEKATLDFLKEHRRQLEALARAVLEHETLSAEQIGDILQKEDARKIA</sequence>
<dbReference type="InterPro" id="IPR003960">
    <property type="entry name" value="ATPase_AAA_CS"/>
</dbReference>
<keyword evidence="4 15" id="KW-0645">Protease</keyword>
<dbReference type="GO" id="GO:0051301">
    <property type="term" value="P:cell division"/>
    <property type="evidence" value="ECO:0007669"/>
    <property type="project" value="UniProtKB-KW"/>
</dbReference>
<dbReference type="InterPro" id="IPR041569">
    <property type="entry name" value="AAA_lid_3"/>
</dbReference>
<dbReference type="Gene3D" id="1.10.8.60">
    <property type="match status" value="1"/>
</dbReference>
<evidence type="ECO:0000259" key="18">
    <source>
        <dbReference type="SMART" id="SM00382"/>
    </source>
</evidence>
<feature type="coiled-coil region" evidence="17">
    <location>
        <begin position="589"/>
        <end position="619"/>
    </location>
</feature>
<keyword evidence="8 15" id="KW-0378">Hydrolase</keyword>
<comment type="subcellular location">
    <subcellularLocation>
        <location evidence="15">Cell membrane</location>
        <topology evidence="15">Multi-pass membrane protein</topology>
        <orientation evidence="15">Cytoplasmic side</orientation>
    </subcellularLocation>
    <subcellularLocation>
        <location evidence="1">Membrane</location>
    </subcellularLocation>
</comment>
<dbReference type="InterPro" id="IPR003593">
    <property type="entry name" value="AAA+_ATPase"/>
</dbReference>
<proteinExistence type="inferred from homology"/>